<dbReference type="OrthoDB" id="6090197at2759"/>
<organism evidence="2 3">
    <name type="scientific">Paramuricea clavata</name>
    <name type="common">Red gorgonian</name>
    <name type="synonym">Violescent sea-whip</name>
    <dbReference type="NCBI Taxonomy" id="317549"/>
    <lineage>
        <taxon>Eukaryota</taxon>
        <taxon>Metazoa</taxon>
        <taxon>Cnidaria</taxon>
        <taxon>Anthozoa</taxon>
        <taxon>Octocorallia</taxon>
        <taxon>Malacalcyonacea</taxon>
        <taxon>Plexauridae</taxon>
        <taxon>Paramuricea</taxon>
    </lineage>
</organism>
<reference evidence="2" key="1">
    <citation type="submission" date="2020-04" db="EMBL/GenBank/DDBJ databases">
        <authorList>
            <person name="Alioto T."/>
            <person name="Alioto T."/>
            <person name="Gomez Garrido J."/>
        </authorList>
    </citation>
    <scope>NUCLEOTIDE SEQUENCE</scope>
    <source>
        <strain evidence="2">A484AB</strain>
    </source>
</reference>
<dbReference type="Proteomes" id="UP001152795">
    <property type="component" value="Unassembled WGS sequence"/>
</dbReference>
<dbReference type="PANTHER" id="PTHR46599:SF3">
    <property type="entry name" value="PIGGYBAC TRANSPOSABLE ELEMENT-DERIVED PROTEIN 4"/>
    <property type="match status" value="1"/>
</dbReference>
<protein>
    <submittedName>
        <fullName evidence="2">Uncharacterized protein</fullName>
    </submittedName>
</protein>
<evidence type="ECO:0000313" key="3">
    <source>
        <dbReference type="Proteomes" id="UP001152795"/>
    </source>
</evidence>
<name>A0A6S7HB75_PARCT</name>
<keyword evidence="3" id="KW-1185">Reference proteome</keyword>
<proteinExistence type="predicted"/>
<dbReference type="EMBL" id="CACRXK020004290">
    <property type="protein sequence ID" value="CAB4002214.1"/>
    <property type="molecule type" value="Genomic_DNA"/>
</dbReference>
<accession>A0A6S7HB75</accession>
<dbReference type="AlphaFoldDB" id="A0A6S7HB75"/>
<evidence type="ECO:0000256" key="1">
    <source>
        <dbReference type="SAM" id="MobiDB-lite"/>
    </source>
</evidence>
<dbReference type="PANTHER" id="PTHR46599">
    <property type="entry name" value="PIGGYBAC TRANSPOSABLE ELEMENT-DERIVED PROTEIN 4"/>
    <property type="match status" value="1"/>
</dbReference>
<gene>
    <name evidence="2" type="ORF">PACLA_8A048554</name>
</gene>
<dbReference type="Pfam" id="PF13843">
    <property type="entry name" value="DDE_Tnp_1_7"/>
    <property type="match status" value="2"/>
</dbReference>
<comment type="caution">
    <text evidence="2">The sequence shown here is derived from an EMBL/GenBank/DDBJ whole genome shotgun (WGS) entry which is preliminary data.</text>
</comment>
<sequence>MENQLYDRDKVLQFVLADSGDENSDSEDELVADVQDEFGQEMTLPDMRTNPELSDQCDHDIDNEGDSDELSRPLQTMSLDQVQKDEVRCPNQRKKGKKDQLPWKQFTGIEDNTGSSVPFVEVPGPSRRALQALTILDILQLLIPITLVQSWVDETNRYAAVLRTRKPSNMKWVDVSVEELFAYIGMVIAMGLANLPSVLDYFATEPILSHPWFPLILSQDRFVLISRYFHVSDDTQFPGDKLGKLRALIDHLVQSFQNHWTPHREISIDEQMIGAKKASKVWCEELGTGRLNFPLCVQFSNLLIMDLVKPYLNKDHRLFMDNFYSMPTLYEQLYEKKTLACGTVRQESQDRKGKECQQNY</sequence>
<evidence type="ECO:0000313" key="2">
    <source>
        <dbReference type="EMBL" id="CAB4002214.1"/>
    </source>
</evidence>
<dbReference type="InterPro" id="IPR029526">
    <property type="entry name" value="PGBD"/>
</dbReference>
<feature type="region of interest" description="Disordered" evidence="1">
    <location>
        <begin position="42"/>
        <end position="71"/>
    </location>
</feature>